<evidence type="ECO:0000313" key="2">
    <source>
        <dbReference type="Proteomes" id="UP000675968"/>
    </source>
</evidence>
<reference evidence="1" key="2">
    <citation type="submission" date="2021-05" db="EMBL/GenBank/DDBJ databases">
        <title>Protein family content uncovers lineage relationships and bacterial pathway maintenance mechanisms in DPANN archaea.</title>
        <authorList>
            <person name="Castelle C.J."/>
            <person name="Meheust R."/>
            <person name="Jaffe A.L."/>
            <person name="Seitz K."/>
            <person name="Gong X."/>
            <person name="Baker B.J."/>
            <person name="Banfield J.F."/>
        </authorList>
    </citation>
    <scope>NUCLEOTIDE SEQUENCE</scope>
    <source>
        <strain evidence="1">RIFCSPLOWO2_01_FULL_AR10_48_17</strain>
    </source>
</reference>
<reference evidence="1" key="1">
    <citation type="submission" date="2021-03" db="EMBL/GenBank/DDBJ databases">
        <authorList>
            <person name="Jaffe A."/>
        </authorList>
    </citation>
    <scope>NUCLEOTIDE SEQUENCE</scope>
    <source>
        <strain evidence="1">RIFCSPLOWO2_01_FULL_AR10_48_17</strain>
    </source>
</reference>
<evidence type="ECO:0000313" key="1">
    <source>
        <dbReference type="EMBL" id="MBS3061169.1"/>
    </source>
</evidence>
<sequence length="117" mass="13551">MTKGQWYTFDALLGLFILSSLVLLSPVPTASDPTEDSTQNKVHDLQVIWSKETRFDLEEMNSDLSIVFHHQAYELKVNHTTIRSNFFDPDKALFSSEIPFVSDTDEILRIRIRVNYD</sequence>
<name>A0A8T4L6J9_9ARCH</name>
<dbReference type="Proteomes" id="UP000675968">
    <property type="component" value="Unassembled WGS sequence"/>
</dbReference>
<organism evidence="1 2">
    <name type="scientific">Candidatus Iainarchaeum sp</name>
    <dbReference type="NCBI Taxonomy" id="3101447"/>
    <lineage>
        <taxon>Archaea</taxon>
        <taxon>Candidatus Iainarchaeota</taxon>
        <taxon>Candidatus Iainarchaeia</taxon>
        <taxon>Candidatus Iainarchaeales</taxon>
        <taxon>Candidatus Iainarchaeaceae</taxon>
        <taxon>Candidatus Iainarchaeum</taxon>
    </lineage>
</organism>
<comment type="caution">
    <text evidence="1">The sequence shown here is derived from an EMBL/GenBank/DDBJ whole genome shotgun (WGS) entry which is preliminary data.</text>
</comment>
<accession>A0A8T4L6J9</accession>
<dbReference type="AlphaFoldDB" id="A0A8T4L6J9"/>
<protein>
    <submittedName>
        <fullName evidence="1">Uncharacterized protein</fullName>
    </submittedName>
</protein>
<proteinExistence type="predicted"/>
<dbReference type="EMBL" id="JAGVWC010000008">
    <property type="protein sequence ID" value="MBS3061169.1"/>
    <property type="molecule type" value="Genomic_DNA"/>
</dbReference>
<gene>
    <name evidence="1" type="ORF">J4215_01140</name>
</gene>